<dbReference type="InterPro" id="IPR005135">
    <property type="entry name" value="Endo/exonuclease/phosphatase"/>
</dbReference>
<dbReference type="PATRIC" id="fig|1280953.3.peg.1768"/>
<accession>A0A059G7H1</accession>
<dbReference type="InterPro" id="IPR036691">
    <property type="entry name" value="Endo/exonu/phosph_ase_sf"/>
</dbReference>
<dbReference type="GO" id="GO:0006506">
    <property type="term" value="P:GPI anchor biosynthetic process"/>
    <property type="evidence" value="ECO:0007669"/>
    <property type="project" value="TreeGrafter"/>
</dbReference>
<dbReference type="InterPro" id="IPR051916">
    <property type="entry name" value="GPI-anchor_lipid_remodeler"/>
</dbReference>
<sequence length="248" mass="27436">MKAMTQTLRILTWNIQAAIGTARYSHYLTRAHHQVFNTSAKQSTLEKIAEIVSEHDVVCLQEVDLGGRRSGFACQAERIAMLSGHNHVAKQQNRTIPGISLHGNAILSRYELSHIHDFKLPGRVKGRGCLIANVQVGRGISVANLHLSLGRNDQALQLEAIGTHLPHKKAFLVVGDFNCTNSSTQLESFAGSVGAQIADQPPMPTYPSWRPNRDLDHIIYSDAVRLEERRSLPLQLSDHLPLSAEISF</sequence>
<evidence type="ECO:0000313" key="3">
    <source>
        <dbReference type="Proteomes" id="UP000024942"/>
    </source>
</evidence>
<gene>
    <name evidence="2" type="ORF">HOC_08744</name>
</gene>
<comment type="caution">
    <text evidence="2">The sequence shown here is derived from an EMBL/GenBank/DDBJ whole genome shotgun (WGS) entry which is preliminary data.</text>
</comment>
<dbReference type="SUPFAM" id="SSF56219">
    <property type="entry name" value="DNase I-like"/>
    <property type="match status" value="1"/>
</dbReference>
<dbReference type="PANTHER" id="PTHR14859">
    <property type="entry name" value="CALCOFLUOR WHITE HYPERSENSITIVE PROTEIN PRECURSOR"/>
    <property type="match status" value="1"/>
</dbReference>
<keyword evidence="3" id="KW-1185">Reference proteome</keyword>
<dbReference type="Pfam" id="PF03372">
    <property type="entry name" value="Exo_endo_phos"/>
    <property type="match status" value="1"/>
</dbReference>
<dbReference type="STRING" id="1280953.HOC_08744"/>
<dbReference type="Proteomes" id="UP000024942">
    <property type="component" value="Unassembled WGS sequence"/>
</dbReference>
<proteinExistence type="predicted"/>
<feature type="domain" description="Endonuclease/exonuclease/phosphatase" evidence="1">
    <location>
        <begin position="11"/>
        <end position="239"/>
    </location>
</feature>
<protein>
    <recommendedName>
        <fullName evidence="1">Endonuclease/exonuclease/phosphatase domain-containing protein</fullName>
    </recommendedName>
</protein>
<evidence type="ECO:0000259" key="1">
    <source>
        <dbReference type="Pfam" id="PF03372"/>
    </source>
</evidence>
<reference evidence="2 3" key="1">
    <citation type="journal article" date="2014" name="Antonie Van Leeuwenhoek">
        <title>Hyphomonas beringensis sp. nov. and Hyphomonas chukchiensis sp. nov., isolated from surface seawater of the Bering Sea and Chukchi Sea.</title>
        <authorList>
            <person name="Li C."/>
            <person name="Lai Q."/>
            <person name="Li G."/>
            <person name="Dong C."/>
            <person name="Wang J."/>
            <person name="Liao Y."/>
            <person name="Shao Z."/>
        </authorList>
    </citation>
    <scope>NUCLEOTIDE SEQUENCE [LARGE SCALE GENOMIC DNA]</scope>
    <source>
        <strain evidence="2 3">SCH89</strain>
    </source>
</reference>
<dbReference type="eggNOG" id="COG3568">
    <property type="taxonomic scope" value="Bacteria"/>
</dbReference>
<evidence type="ECO:0000313" key="2">
    <source>
        <dbReference type="EMBL" id="KDA02771.1"/>
    </source>
</evidence>
<dbReference type="GO" id="GO:0003824">
    <property type="term" value="F:catalytic activity"/>
    <property type="evidence" value="ECO:0007669"/>
    <property type="project" value="InterPro"/>
</dbReference>
<dbReference type="GO" id="GO:0016020">
    <property type="term" value="C:membrane"/>
    <property type="evidence" value="ECO:0007669"/>
    <property type="project" value="GOC"/>
</dbReference>
<dbReference type="AlphaFoldDB" id="A0A059G7H1"/>
<name>A0A059G7H1_9PROT</name>
<dbReference type="PANTHER" id="PTHR14859:SF15">
    <property type="entry name" value="ENDONUCLEASE_EXONUCLEASE_PHOSPHATASE DOMAIN-CONTAINING PROTEIN"/>
    <property type="match status" value="1"/>
</dbReference>
<dbReference type="Gene3D" id="3.60.10.10">
    <property type="entry name" value="Endonuclease/exonuclease/phosphatase"/>
    <property type="match status" value="1"/>
</dbReference>
<organism evidence="2 3">
    <name type="scientific">Hyphomonas oceanitis SCH89</name>
    <dbReference type="NCBI Taxonomy" id="1280953"/>
    <lineage>
        <taxon>Bacteria</taxon>
        <taxon>Pseudomonadati</taxon>
        <taxon>Pseudomonadota</taxon>
        <taxon>Alphaproteobacteria</taxon>
        <taxon>Hyphomonadales</taxon>
        <taxon>Hyphomonadaceae</taxon>
        <taxon>Hyphomonas</taxon>
    </lineage>
</organism>
<dbReference type="EMBL" id="ARYL01000011">
    <property type="protein sequence ID" value="KDA02771.1"/>
    <property type="molecule type" value="Genomic_DNA"/>
</dbReference>